<organism evidence="2 3">
    <name type="scientific">Vibrio cholerae</name>
    <dbReference type="NCBI Taxonomy" id="666"/>
    <lineage>
        <taxon>Bacteria</taxon>
        <taxon>Pseudomonadati</taxon>
        <taxon>Pseudomonadota</taxon>
        <taxon>Gammaproteobacteria</taxon>
        <taxon>Vibrionales</taxon>
        <taxon>Vibrionaceae</taxon>
        <taxon>Vibrio</taxon>
    </lineage>
</organism>
<accession>A0ABD7SM71</accession>
<sequence length="72" mass="8447">MSEEYKKKMGIPQNHTLKQTSSEWKAKKGQDTDTYHYDHLDENGNLVGKYIVYDSTSMYPPFGRTIDWEKVS</sequence>
<evidence type="ECO:0000313" key="3">
    <source>
        <dbReference type="Proteomes" id="UP000323819"/>
    </source>
</evidence>
<feature type="region of interest" description="Disordered" evidence="1">
    <location>
        <begin position="1"/>
        <end position="25"/>
    </location>
</feature>
<feature type="compositionally biased region" description="Polar residues" evidence="1">
    <location>
        <begin position="13"/>
        <end position="23"/>
    </location>
</feature>
<evidence type="ECO:0000256" key="1">
    <source>
        <dbReference type="SAM" id="MobiDB-lite"/>
    </source>
</evidence>
<name>A0ABD7SM71_VIBCL</name>
<dbReference type="EMBL" id="VSIJ01000028">
    <property type="protein sequence ID" value="TXX65709.1"/>
    <property type="molecule type" value="Genomic_DNA"/>
</dbReference>
<reference evidence="2 3" key="1">
    <citation type="submission" date="2019-06" db="EMBL/GenBank/DDBJ databases">
        <title>Vibrio cholerae phylogeny based on whole-genome sequencing reveals genetic diversity and population strucutre.</title>
        <authorList>
            <person name="Zhiqiu Y."/>
            <person name="Bin L."/>
            <person name="Lingyan J."/>
        </authorList>
    </citation>
    <scope>NUCLEOTIDE SEQUENCE [LARGE SCALE GENOMIC DNA]</scope>
    <source>
        <strain evidence="2 3">N2814</strain>
    </source>
</reference>
<evidence type="ECO:0000313" key="2">
    <source>
        <dbReference type="EMBL" id="TXX65709.1"/>
    </source>
</evidence>
<dbReference type="AlphaFoldDB" id="A0ABD7SM71"/>
<dbReference type="RefSeq" id="WP_101411788.1">
    <property type="nucleotide sequence ID" value="NZ_CADDXA010000032.1"/>
</dbReference>
<proteinExistence type="predicted"/>
<dbReference type="Proteomes" id="UP000323819">
    <property type="component" value="Unassembled WGS sequence"/>
</dbReference>
<comment type="caution">
    <text evidence="2">The sequence shown here is derived from an EMBL/GenBank/DDBJ whole genome shotgun (WGS) entry which is preliminary data.</text>
</comment>
<gene>
    <name evidence="2" type="ORF">FXF03_09955</name>
</gene>
<protein>
    <submittedName>
        <fullName evidence="2">Uncharacterized protein</fullName>
    </submittedName>
</protein>